<feature type="chain" id="PRO_5039677045" evidence="2">
    <location>
        <begin position="29"/>
        <end position="494"/>
    </location>
</feature>
<dbReference type="CDD" id="cd02696">
    <property type="entry name" value="MurNAc-LAA"/>
    <property type="match status" value="1"/>
</dbReference>
<evidence type="ECO:0000256" key="1">
    <source>
        <dbReference type="ARBA" id="ARBA00022801"/>
    </source>
</evidence>
<sequence>MIFNNKLFKKVFISAGFMLMLNALSAEALQVVYPKNLSTQVNAASTFFIGSTEPGSSLKINEMDVKVYENGSFVQVVPLNDGENTIKVESTKDQTKDTITYIIKKVPKPEPESVSAQLEEFSPDEYMYASVVKDNTPLRAQPDEGAARVTHLNNGTVLMINGKKGGYYRVSLTPSKNVWVRAENIVNYSKITGKMLADASNVSLSEDKFYNYIKTDLSFAVPYKVSETDTGLNLELYNIKKNAADTILFKTSGSVKTLAVNTVCADNTSSYFVELNTKMWGYDVFYEGNTLVLKIRKAPVVDTSAPLKGIKIAIDAGHGGDDAGAIGPTGVKEKEINLDIAKKLQKTLEDNGAQVVMIRQDDTNVPLYERPLKAKKENALILLSLHANALADGADPYAKHGTSVYYYNRESVELAKTIRDVMTKELGTKDDGVCKCSFVLTRPTMPLSVLVEVAYMIHPDEYKLLLDDGFRQKAAEALKKSLETYVLNSVKNSQ</sequence>
<dbReference type="SMART" id="SM00646">
    <property type="entry name" value="Ami_3"/>
    <property type="match status" value="1"/>
</dbReference>
<feature type="domain" description="MurNAc-LAA" evidence="3">
    <location>
        <begin position="371"/>
        <end position="483"/>
    </location>
</feature>
<dbReference type="AlphaFoldDB" id="A0A9D1MZI6"/>
<dbReference type="Gene3D" id="2.60.40.10">
    <property type="entry name" value="Immunoglobulins"/>
    <property type="match status" value="1"/>
</dbReference>
<keyword evidence="1" id="KW-0378">Hydrolase</keyword>
<comment type="caution">
    <text evidence="4">The sequence shown here is derived from an EMBL/GenBank/DDBJ whole genome shotgun (WGS) entry which is preliminary data.</text>
</comment>
<evidence type="ECO:0000256" key="2">
    <source>
        <dbReference type="SAM" id="SignalP"/>
    </source>
</evidence>
<dbReference type="InterPro" id="IPR013783">
    <property type="entry name" value="Ig-like_fold"/>
</dbReference>
<gene>
    <name evidence="4" type="ORF">IAD26_02810</name>
</gene>
<reference evidence="4" key="1">
    <citation type="submission" date="2020-10" db="EMBL/GenBank/DDBJ databases">
        <authorList>
            <person name="Gilroy R."/>
        </authorList>
    </citation>
    <scope>NUCLEOTIDE SEQUENCE</scope>
    <source>
        <strain evidence="4">CHK154-7741</strain>
    </source>
</reference>
<dbReference type="InterPro" id="IPR002508">
    <property type="entry name" value="MurNAc-LAA_cat"/>
</dbReference>
<name>A0A9D1MZI6_9CLOT</name>
<dbReference type="Gene3D" id="3.40.630.40">
    <property type="entry name" value="Zn-dependent exopeptidases"/>
    <property type="match status" value="1"/>
</dbReference>
<dbReference type="SUPFAM" id="SSF53187">
    <property type="entry name" value="Zn-dependent exopeptidases"/>
    <property type="match status" value="1"/>
</dbReference>
<dbReference type="GO" id="GO:0009253">
    <property type="term" value="P:peptidoglycan catabolic process"/>
    <property type="evidence" value="ECO:0007669"/>
    <property type="project" value="InterPro"/>
</dbReference>
<dbReference type="GO" id="GO:0030288">
    <property type="term" value="C:outer membrane-bounded periplasmic space"/>
    <property type="evidence" value="ECO:0007669"/>
    <property type="project" value="TreeGrafter"/>
</dbReference>
<organism evidence="4 5">
    <name type="scientific">Candidatus Limenecus avicola</name>
    <dbReference type="NCBI Taxonomy" id="2840847"/>
    <lineage>
        <taxon>Bacteria</taxon>
        <taxon>Bacillati</taxon>
        <taxon>Bacillota</taxon>
        <taxon>Clostridia</taxon>
        <taxon>Eubacteriales</taxon>
        <taxon>Clostridiaceae</taxon>
        <taxon>Clostridiaceae incertae sedis</taxon>
        <taxon>Candidatus Limenecus</taxon>
    </lineage>
</organism>
<dbReference type="EMBL" id="DVOD01000020">
    <property type="protein sequence ID" value="HIU92047.1"/>
    <property type="molecule type" value="Genomic_DNA"/>
</dbReference>
<dbReference type="Pfam" id="PF01520">
    <property type="entry name" value="Amidase_3"/>
    <property type="match status" value="1"/>
</dbReference>
<dbReference type="Gene3D" id="2.30.30.40">
    <property type="entry name" value="SH3 Domains"/>
    <property type="match status" value="1"/>
</dbReference>
<dbReference type="InterPro" id="IPR050695">
    <property type="entry name" value="N-acetylmuramoyl_amidase_3"/>
</dbReference>
<evidence type="ECO:0000313" key="5">
    <source>
        <dbReference type="Proteomes" id="UP000886748"/>
    </source>
</evidence>
<dbReference type="PANTHER" id="PTHR30404:SF0">
    <property type="entry name" value="N-ACETYLMURAMOYL-L-ALANINE AMIDASE AMIC"/>
    <property type="match status" value="1"/>
</dbReference>
<protein>
    <submittedName>
        <fullName evidence="4">N-acetylmuramoyl-L-alanine amidase</fullName>
    </submittedName>
</protein>
<keyword evidence="2" id="KW-0732">Signal</keyword>
<reference evidence="4" key="2">
    <citation type="journal article" date="2021" name="PeerJ">
        <title>Extensive microbial diversity within the chicken gut microbiome revealed by metagenomics and culture.</title>
        <authorList>
            <person name="Gilroy R."/>
            <person name="Ravi A."/>
            <person name="Getino M."/>
            <person name="Pursley I."/>
            <person name="Horton D.L."/>
            <person name="Alikhan N.F."/>
            <person name="Baker D."/>
            <person name="Gharbi K."/>
            <person name="Hall N."/>
            <person name="Watson M."/>
            <person name="Adriaenssens E.M."/>
            <person name="Foster-Nyarko E."/>
            <person name="Jarju S."/>
            <person name="Secka A."/>
            <person name="Antonio M."/>
            <person name="Oren A."/>
            <person name="Chaudhuri R.R."/>
            <person name="La Ragione R."/>
            <person name="Hildebrand F."/>
            <person name="Pallen M.J."/>
        </authorList>
    </citation>
    <scope>NUCLEOTIDE SEQUENCE</scope>
    <source>
        <strain evidence="4">CHK154-7741</strain>
    </source>
</reference>
<evidence type="ECO:0000259" key="3">
    <source>
        <dbReference type="SMART" id="SM00646"/>
    </source>
</evidence>
<feature type="signal peptide" evidence="2">
    <location>
        <begin position="1"/>
        <end position="28"/>
    </location>
</feature>
<evidence type="ECO:0000313" key="4">
    <source>
        <dbReference type="EMBL" id="HIU92047.1"/>
    </source>
</evidence>
<dbReference type="GO" id="GO:0008745">
    <property type="term" value="F:N-acetylmuramoyl-L-alanine amidase activity"/>
    <property type="evidence" value="ECO:0007669"/>
    <property type="project" value="InterPro"/>
</dbReference>
<dbReference type="Proteomes" id="UP000886748">
    <property type="component" value="Unassembled WGS sequence"/>
</dbReference>
<accession>A0A9D1MZI6</accession>
<dbReference type="PANTHER" id="PTHR30404">
    <property type="entry name" value="N-ACETYLMURAMOYL-L-ALANINE AMIDASE"/>
    <property type="match status" value="1"/>
</dbReference>
<proteinExistence type="predicted"/>